<dbReference type="EMBL" id="DROK01000052">
    <property type="protein sequence ID" value="HHI96566.1"/>
    <property type="molecule type" value="Genomic_DNA"/>
</dbReference>
<dbReference type="InterPro" id="IPR022452">
    <property type="entry name" value="MqsA"/>
</dbReference>
<protein>
    <submittedName>
        <fullName evidence="2">Type II toxin-antitoxin system MqsA family antitoxin</fullName>
    </submittedName>
</protein>
<dbReference type="GO" id="GO:0003677">
    <property type="term" value="F:DNA binding"/>
    <property type="evidence" value="ECO:0007669"/>
    <property type="project" value="InterPro"/>
</dbReference>
<dbReference type="InterPro" id="IPR010982">
    <property type="entry name" value="Lambda_DNA-bd_dom_sf"/>
</dbReference>
<name>A0A7V5U212_9BACT</name>
<proteinExistence type="predicted"/>
<dbReference type="SMART" id="SM00530">
    <property type="entry name" value="HTH_XRE"/>
    <property type="match status" value="1"/>
</dbReference>
<accession>A0A7V5U212</accession>
<feature type="non-terminal residue" evidence="2">
    <location>
        <position position="175"/>
    </location>
</feature>
<dbReference type="Proteomes" id="UP000886101">
    <property type="component" value="Unassembled WGS sequence"/>
</dbReference>
<dbReference type="InterPro" id="IPR032758">
    <property type="entry name" value="MqsA/HigA-2"/>
</dbReference>
<organism evidence="2">
    <name type="scientific">Thermodesulfatator atlanticus</name>
    <dbReference type="NCBI Taxonomy" id="501497"/>
    <lineage>
        <taxon>Bacteria</taxon>
        <taxon>Pseudomonadati</taxon>
        <taxon>Thermodesulfobacteriota</taxon>
        <taxon>Thermodesulfobacteria</taxon>
        <taxon>Thermodesulfobacteriales</taxon>
        <taxon>Thermodesulfatatoraceae</taxon>
        <taxon>Thermodesulfatator</taxon>
    </lineage>
</organism>
<dbReference type="SUPFAM" id="SSF47413">
    <property type="entry name" value="lambda repressor-like DNA-binding domains"/>
    <property type="match status" value="1"/>
</dbReference>
<gene>
    <name evidence="2" type="ORF">ENJ96_01805</name>
</gene>
<dbReference type="Gene3D" id="3.10.20.860">
    <property type="match status" value="1"/>
</dbReference>
<dbReference type="InterPro" id="IPR001387">
    <property type="entry name" value="Cro/C1-type_HTH"/>
</dbReference>
<evidence type="ECO:0000259" key="1">
    <source>
        <dbReference type="PROSITE" id="PS50943"/>
    </source>
</evidence>
<reference evidence="2" key="1">
    <citation type="journal article" date="2020" name="mSystems">
        <title>Genome- and Community-Level Interaction Insights into Carbon Utilization and Element Cycling Functions of Hydrothermarchaeota in Hydrothermal Sediment.</title>
        <authorList>
            <person name="Zhou Z."/>
            <person name="Liu Y."/>
            <person name="Xu W."/>
            <person name="Pan J."/>
            <person name="Luo Z.H."/>
            <person name="Li M."/>
        </authorList>
    </citation>
    <scope>NUCLEOTIDE SEQUENCE [LARGE SCALE GENOMIC DNA]</scope>
    <source>
        <strain evidence="2">HyVt-533</strain>
    </source>
</reference>
<dbReference type="AlphaFoldDB" id="A0A7V5U212"/>
<dbReference type="InterPro" id="IPR022453">
    <property type="entry name" value="Znf_MqsA-type"/>
</dbReference>
<dbReference type="Gene3D" id="1.10.260.40">
    <property type="entry name" value="lambda repressor-like DNA-binding domains"/>
    <property type="match status" value="1"/>
</dbReference>
<dbReference type="NCBIfam" id="TIGR03831">
    <property type="entry name" value="YgiT_finger"/>
    <property type="match status" value="1"/>
</dbReference>
<sequence>MMMYKNGDMCPICGEGTIKVERKPETFKYKGQVLTLELTIYSCDVCGEAFFDNEEMKKQQKTIKDFQRKVDGLLTSEEIKRIREKYGLSQRELARILGVAEKSIAKYEAGFVAQSKAMDNLLRVIGEFPNVLQYLKQLNQVGCRRSKVKVHREPEEISRKVGGHLEGWNREELYD</sequence>
<dbReference type="PROSITE" id="PS50943">
    <property type="entry name" value="HTH_CROC1"/>
    <property type="match status" value="1"/>
</dbReference>
<dbReference type="NCBIfam" id="TIGR03830">
    <property type="entry name" value="CxxCG_CxxCG_HTH"/>
    <property type="match status" value="1"/>
</dbReference>
<comment type="caution">
    <text evidence="2">The sequence shown here is derived from an EMBL/GenBank/DDBJ whole genome shotgun (WGS) entry which is preliminary data.</text>
</comment>
<dbReference type="Pfam" id="PF15731">
    <property type="entry name" value="MqsA_antitoxin"/>
    <property type="match status" value="1"/>
</dbReference>
<dbReference type="CDD" id="cd00093">
    <property type="entry name" value="HTH_XRE"/>
    <property type="match status" value="1"/>
</dbReference>
<feature type="domain" description="HTH cro/C1-type" evidence="1">
    <location>
        <begin position="79"/>
        <end position="110"/>
    </location>
</feature>
<evidence type="ECO:0000313" key="2">
    <source>
        <dbReference type="EMBL" id="HHI96566.1"/>
    </source>
</evidence>